<reference evidence="3" key="1">
    <citation type="journal article" date="2014" name="Proc. Natl. Acad. Sci. U.S.A.">
        <title>Extensive sampling of basidiomycete genomes demonstrates inadequacy of the white-rot/brown-rot paradigm for wood decay fungi.</title>
        <authorList>
            <person name="Riley R."/>
            <person name="Salamov A.A."/>
            <person name="Brown D.W."/>
            <person name="Nagy L.G."/>
            <person name="Floudas D."/>
            <person name="Held B.W."/>
            <person name="Levasseur A."/>
            <person name="Lombard V."/>
            <person name="Morin E."/>
            <person name="Otillar R."/>
            <person name="Lindquist E.A."/>
            <person name="Sun H."/>
            <person name="LaButti K.M."/>
            <person name="Schmutz J."/>
            <person name="Jabbour D."/>
            <person name="Luo H."/>
            <person name="Baker S.E."/>
            <person name="Pisabarro A.G."/>
            <person name="Walton J.D."/>
            <person name="Blanchette R.A."/>
            <person name="Henrissat B."/>
            <person name="Martin F."/>
            <person name="Cullen D."/>
            <person name="Hibbett D.S."/>
            <person name="Grigoriev I.V."/>
        </authorList>
    </citation>
    <scope>NUCLEOTIDE SEQUENCE [LARGE SCALE GENOMIC DNA]</scope>
    <source>
        <strain evidence="3">MUCL 33604</strain>
    </source>
</reference>
<sequence length="294" mass="33578">MTKFEDKIQGYKKALGRGGSGSSWRKIGWGLFKKQEIVELRTKLATHRQNIILLLTLGNMLSDGVVQEFLNEARQNHMSIKVKLNEIYTAVRQPSPAIGYSRHHGVQLEDVLGSTMILPMELCSTWDKFDSVIKAHFRGRAGQQYVEGHAYKISAGGRGSIRPHSWERLVRKGMVLEMSIVLIDLKTQSLPCPRCHAHSCTVEVGDWLECQYCSGRYRVADADTFNAAERFYLGTCQYGWFRELSRSTEKLFRRIDLVLLRKPTGHPKSRIKQCDSVCPMIREEVELSATSWQQ</sequence>
<dbReference type="EMBL" id="KL197747">
    <property type="protein sequence ID" value="KDQ51543.1"/>
    <property type="molecule type" value="Genomic_DNA"/>
</dbReference>
<protein>
    <recommendedName>
        <fullName evidence="1">Ubiquitin-like domain-containing protein</fullName>
    </recommendedName>
</protein>
<gene>
    <name evidence="2" type="ORF">JAAARDRAFT_40993</name>
</gene>
<dbReference type="HOGENOM" id="CLU_946857_0_0_1"/>
<dbReference type="Pfam" id="PF22893">
    <property type="entry name" value="ULD_2"/>
    <property type="match status" value="1"/>
</dbReference>
<organism evidence="2 3">
    <name type="scientific">Jaapia argillacea MUCL 33604</name>
    <dbReference type="NCBI Taxonomy" id="933084"/>
    <lineage>
        <taxon>Eukaryota</taxon>
        <taxon>Fungi</taxon>
        <taxon>Dikarya</taxon>
        <taxon>Basidiomycota</taxon>
        <taxon>Agaricomycotina</taxon>
        <taxon>Agaricomycetes</taxon>
        <taxon>Agaricomycetidae</taxon>
        <taxon>Jaapiales</taxon>
        <taxon>Jaapiaceae</taxon>
        <taxon>Jaapia</taxon>
    </lineage>
</organism>
<evidence type="ECO:0000259" key="1">
    <source>
        <dbReference type="Pfam" id="PF22893"/>
    </source>
</evidence>
<dbReference type="OrthoDB" id="3271094at2759"/>
<accession>A0A067P9F5</accession>
<evidence type="ECO:0000313" key="3">
    <source>
        <dbReference type="Proteomes" id="UP000027265"/>
    </source>
</evidence>
<feature type="domain" description="Ubiquitin-like" evidence="1">
    <location>
        <begin position="104"/>
        <end position="182"/>
    </location>
</feature>
<evidence type="ECO:0000313" key="2">
    <source>
        <dbReference type="EMBL" id="KDQ51543.1"/>
    </source>
</evidence>
<dbReference type="STRING" id="933084.A0A067P9F5"/>
<dbReference type="AlphaFoldDB" id="A0A067P9F5"/>
<dbReference type="Proteomes" id="UP000027265">
    <property type="component" value="Unassembled WGS sequence"/>
</dbReference>
<name>A0A067P9F5_9AGAM</name>
<dbReference type="InParanoid" id="A0A067P9F5"/>
<keyword evidence="3" id="KW-1185">Reference proteome</keyword>
<dbReference type="InterPro" id="IPR054464">
    <property type="entry name" value="ULD_fung"/>
</dbReference>
<proteinExistence type="predicted"/>